<evidence type="ECO:0000259" key="3">
    <source>
        <dbReference type="PROSITE" id="PS51820"/>
    </source>
</evidence>
<dbReference type="InterPro" id="IPR022385">
    <property type="entry name" value="Rhs_assc_core"/>
</dbReference>
<name>A0ABR5S4Q7_9MICO</name>
<feature type="domain" description="PA14" evidence="3">
    <location>
        <begin position="1302"/>
        <end position="1456"/>
    </location>
</feature>
<keyword evidence="5" id="KW-1185">Reference proteome</keyword>
<dbReference type="NCBIfam" id="TIGR03696">
    <property type="entry name" value="Rhs_assc_core"/>
    <property type="match status" value="1"/>
</dbReference>
<evidence type="ECO:0000256" key="2">
    <source>
        <dbReference type="SAM" id="SignalP"/>
    </source>
</evidence>
<feature type="signal peptide" evidence="2">
    <location>
        <begin position="1"/>
        <end position="23"/>
    </location>
</feature>
<evidence type="ECO:0000256" key="1">
    <source>
        <dbReference type="SAM" id="MobiDB-lite"/>
    </source>
</evidence>
<keyword evidence="2" id="KW-0732">Signal</keyword>
<feature type="chain" id="PRO_5046656775" description="PA14 domain-containing protein" evidence="2">
    <location>
        <begin position="24"/>
        <end position="2284"/>
    </location>
</feature>
<feature type="region of interest" description="Disordered" evidence="1">
    <location>
        <begin position="77"/>
        <end position="99"/>
    </location>
</feature>
<accession>A0ABR5S4Q7</accession>
<dbReference type="PANTHER" id="PTHR32305">
    <property type="match status" value="1"/>
</dbReference>
<dbReference type="Gene3D" id="2.180.10.10">
    <property type="entry name" value="RHS repeat-associated core"/>
    <property type="match status" value="1"/>
</dbReference>
<dbReference type="PROSITE" id="PS51820">
    <property type="entry name" value="PA14"/>
    <property type="match status" value="2"/>
</dbReference>
<proteinExistence type="predicted"/>
<dbReference type="InterPro" id="IPR037524">
    <property type="entry name" value="PA14/GLEYA"/>
</dbReference>
<organism evidence="4 5">
    <name type="scientific">Curtobacterium oceanosedimentum</name>
    <dbReference type="NCBI Taxonomy" id="465820"/>
    <lineage>
        <taxon>Bacteria</taxon>
        <taxon>Bacillati</taxon>
        <taxon>Actinomycetota</taxon>
        <taxon>Actinomycetes</taxon>
        <taxon>Micrococcales</taxon>
        <taxon>Microbacteriaceae</taxon>
        <taxon>Curtobacterium</taxon>
    </lineage>
</organism>
<evidence type="ECO:0000313" key="5">
    <source>
        <dbReference type="Proteomes" id="UP000078335"/>
    </source>
</evidence>
<reference evidence="4 5" key="1">
    <citation type="journal article" date="2016" name="Front. Microbiol.">
        <title>Genomic Resource of Rice Seed Associated Bacteria.</title>
        <authorList>
            <person name="Midha S."/>
            <person name="Bansal K."/>
            <person name="Sharma S."/>
            <person name="Kumar N."/>
            <person name="Patil P.P."/>
            <person name="Chaudhry V."/>
            <person name="Patil P.B."/>
        </authorList>
    </citation>
    <scope>NUCLEOTIDE SEQUENCE [LARGE SCALE GENOMIC DNA]</scope>
    <source>
        <strain evidence="4 5">NS263</strain>
    </source>
</reference>
<dbReference type="Gene3D" id="3.90.182.10">
    <property type="entry name" value="Toxin - Anthrax Protective Antigen,domain 1"/>
    <property type="match status" value="2"/>
</dbReference>
<feature type="domain" description="PA14" evidence="3">
    <location>
        <begin position="744"/>
        <end position="893"/>
    </location>
</feature>
<gene>
    <name evidence="4" type="ORF">NS263_13705</name>
</gene>
<evidence type="ECO:0000313" key="4">
    <source>
        <dbReference type="EMBL" id="KTR38312.1"/>
    </source>
</evidence>
<feature type="region of interest" description="Disordered" evidence="1">
    <location>
        <begin position="1258"/>
        <end position="1307"/>
    </location>
</feature>
<dbReference type="InterPro" id="IPR050708">
    <property type="entry name" value="T6SS_VgrG/RHS"/>
</dbReference>
<dbReference type="SUPFAM" id="SSF56988">
    <property type="entry name" value="Anthrax protective antigen"/>
    <property type="match status" value="2"/>
</dbReference>
<comment type="caution">
    <text evidence="4">The sequence shown here is derived from an EMBL/GenBank/DDBJ whole genome shotgun (WGS) entry which is preliminary data.</text>
</comment>
<dbReference type="SMART" id="SM00758">
    <property type="entry name" value="PA14"/>
    <property type="match status" value="2"/>
</dbReference>
<dbReference type="InterPro" id="IPR011658">
    <property type="entry name" value="PA14_dom"/>
</dbReference>
<dbReference type="Proteomes" id="UP000078335">
    <property type="component" value="Unassembled WGS sequence"/>
</dbReference>
<sequence length="2284" mass="239490">MLAGIITSVALVAELLVVVPAQAAEVEDRPVTSLPAVVSNAVPAATPTVPEGTTDAPAISFEQAPKLATEDRTAALRDEDIQPESPESPFDPDTSKLVGRSTFKDTYENTDGSKTAVISQVPQNIKDDQGKWVPVNTDVDVTSAGTGVADDHPLDPVFADDASGSDVLTMRHDGYTLAYSLDGAADSPLSHTNKGGAGDEVTYRDVFPDTDLHYTVTNGTVKEELVLAKLPTKARDSWTWHVRGKGLTATSEDDGAIVFRSETGKVEFAVPQPQMWDSSGIKGVQEPAQTAVHTELAADGDGWTITMSPDRAWLSDPAREYPVHVDPTSAVSWSNDQHAYKSDGASITDGVIRIGNARDGGDKYWRTVAHFNYEQVFGKQVIDARVDGYLHDAGTTTSWAGSVSQATSFGYGGVGQQMSVWPISDAGSAGDSGVADSIASWVRSQTKGVYFMLRGQETPGLYTYKTVDAALIVSYKDFPKAGGAVSPSPANGARGPLAPKLAISGTDPEGTGLDYAYHVSTNSNPDVGTVWDSGWGGQTVQVPWGTLKPGTKYYWKGFIRDGYNGVHGTSTKSESSVFSFTTNNAAVSSQTGSSPTDDTVSTTLTPQLTVPAISDADGDPLKVNFTVATGSDASSGTVVSSWWFTPTAGQPISWQVPANSLHDGGAYTWTVRTDDTYDKPPVNWVSSFTVNQRIGEAGPAPTDTAGPVTVNLANGNVGMRFSSPTVSTLGGAMGMAFSYNSQQASFGGLTGSYFDDTPASGAAPDYSFTGKSPVLVRTDPSPTFNWGQGSPAPSVPKDDFLVRWTGYMTVPSKDAGKLTFSLAHDDGARLWVNNTKILDKWSVSNAEDTASAISLGTTAVPFQLEYFDHTGGASIALSYTGADNEKKPVPSDWFSRQVESLPAGWSSSTALEGDAGDWASVRVADNTVVLTDTTGTAHTYTRTGGSGSATGYKPPAGEYGQVALDQSGQVTFTDDDGTVTVFNAAGRVATVTSAGDAIKRATPFSTYRGGTGMIDRLTDPLSKKNDGSYGRQIRFAYAGDKATDVGLSAADTDSGGLACPVPAGFGAVPANMLCRIVYPDHVAGKQDTTQLFYDANGNLSRILDPGNEQTDFGYDAGKLTLLRDSAANDWLAADSSRAVDANTATTIAYAATPADEVRKGAPAQRAASVTLPAPDGVTSASRPAKTYTYGTGTTFVDVPALGLPSGTHATTVTYDAAWRQLTTVSPSGLTASQKWVEPDKVISSTDPQGRKTTTIYNQQDRPTDSYGPAPASCFPDDQQPTDACRPTTAHTSTAYDQDADGNPLRGLNATWYDNDRLAGAPKSYGIGVGNSDGSINQTWAKGSPAAAGAGFTTDNFSVRLTGLITIPNTSAYPAKADYTFLTKSDDGAQLWVDDVPLIDDWGPHSTTETAANQKVTLSRGQSVKVRLQYREVTVDAALALEWKIADGATAIVPGAVLSPDYGLATTSTTDDQAPTGVAGISASQISSSTTRTVFDKAWLGLPTATSVDPNGLNLKETATYEAQNTGYLRQLTRTLPAQAAAASSNSYFTDADTIKSAYGTTDGQICGVDVSTPQYGQLRSTTGATPATGNAVTTSYLYDIWGRTAGTKQSGDDDWSCTFYDARGRAVKSTTSAFNGQPGSTATTTFSADGLTTVVSDDSVTGSPNGSKITTVSNLLGQVTKYVDVWGTTTTTSFDQAGRVTSTLAVSADGVQHTTGQSYDIDSKVTQSTADGKVVAVPTYQQGEITSVAYPSGDGNAGNGTSVTVTKDGAGALTGLTWSFPNNQPQVTDQVVRSQSGDVLKDTTALGATSNTSTYSYDTAGRLVAASIPRHQLTYGFGTSSCTQSGAIAAAGKNGNRTSSSDQLMDASGNPVGSATQVASCYDAADRLIGTTVTNPAAGATPVNQSLTGTQLVYDAHGNTTKLADETLVYDGQDRHVQTTLTDGSKVSYVRDASNRIVQRTEQTPDGSKTVTRYGFTGDGDTPDFVYDGASKLTEWDLSLPGGVTAELRGAGAVWSYPNIHGDIVATTDAAGQLASQVLPVYDPFGQVMDQATGLFGTAAANQAGPDTQQGNADYGWLGQHQKLSEHLGSIATIEMGARQYVAALGRFLQVDPVEGGTDNAYAYVNDPVNAADTDGRSQRSIDRWFNKSRLGKGLVIGLKVASWIPGPIGQLASLVSMGVNIARGDYLGAGADLVGAVFGGAVGKIVGKGMRFVSTVRVGNLATRLNPAKSRLVRAIAPGLRNRRAMVKSVRAAPKWFSGQLAGNWFSDRQQRKVPTRYTTRRR</sequence>
<dbReference type="EMBL" id="LDRB01000081">
    <property type="protein sequence ID" value="KTR38312.1"/>
    <property type="molecule type" value="Genomic_DNA"/>
</dbReference>
<dbReference type="PANTHER" id="PTHR32305:SF15">
    <property type="entry name" value="PROTEIN RHSA-RELATED"/>
    <property type="match status" value="1"/>
</dbReference>
<protein>
    <recommendedName>
        <fullName evidence="3">PA14 domain-containing protein</fullName>
    </recommendedName>
</protein>
<dbReference type="Pfam" id="PF07691">
    <property type="entry name" value="PA14"/>
    <property type="match status" value="2"/>
</dbReference>